<evidence type="ECO:0000313" key="3">
    <source>
        <dbReference type="Proteomes" id="UP000298009"/>
    </source>
</evidence>
<feature type="chain" id="PRO_5020552508" description="SGNH/GDSL hydrolase family protein" evidence="1">
    <location>
        <begin position="21"/>
        <end position="474"/>
    </location>
</feature>
<evidence type="ECO:0000256" key="1">
    <source>
        <dbReference type="SAM" id="SignalP"/>
    </source>
</evidence>
<feature type="signal peptide" evidence="1">
    <location>
        <begin position="1"/>
        <end position="20"/>
    </location>
</feature>
<reference evidence="2" key="1">
    <citation type="journal article" date="2019" name="PLoS Negl. Trop. Dis.">
        <title>Revisiting the worldwide diversity of Leptospira species in the environment.</title>
        <authorList>
            <person name="Vincent A.T."/>
            <person name="Schiettekatte O."/>
            <person name="Bourhy P."/>
            <person name="Veyrier F.J."/>
            <person name="Picardeau M."/>
        </authorList>
    </citation>
    <scope>NUCLEOTIDE SEQUENCE [LARGE SCALE GENOMIC DNA]</scope>
    <source>
        <strain evidence="2">201800287</strain>
    </source>
</reference>
<dbReference type="OrthoDB" id="9818565at2"/>
<keyword evidence="3" id="KW-1185">Reference proteome</keyword>
<gene>
    <name evidence="2" type="ORF">EHQ24_15720</name>
</gene>
<dbReference type="SUPFAM" id="SSF52266">
    <property type="entry name" value="SGNH hydrolase"/>
    <property type="match status" value="1"/>
</dbReference>
<protein>
    <recommendedName>
        <fullName evidence="4">SGNH/GDSL hydrolase family protein</fullName>
    </recommendedName>
</protein>
<dbReference type="AlphaFoldDB" id="A0A4R9I2Q1"/>
<dbReference type="EMBL" id="RQFK01000028">
    <property type="protein sequence ID" value="TGK78995.1"/>
    <property type="molecule type" value="Genomic_DNA"/>
</dbReference>
<proteinExistence type="predicted"/>
<dbReference type="RefSeq" id="WP_135602577.1">
    <property type="nucleotide sequence ID" value="NZ_RQFK01000028.1"/>
</dbReference>
<sequence length="474" mass="53139">MKNKILCLIFTMVFGLPLQASQLSEFFDEFNATFNGIPTQSQLLETFVMALLAKTEAAGIFNDSLGQKCFLKNRPTDMPRGNISETDVLNNNRRHIIFWGDSMTDWIDRIPKKFPFPIIGDQQVDIPVDPYVYYGANWNLIDKRAVGGTTTEDLRKHFDIKGGSNPSLFFPNPATDTHINLENKNAVILYGGNDIVRYESLLKAIPWLTVFRHNAVVNNLNRIVTYHQAQGAKVLLLGHTPRPSVPDFNFFGDQGIFGDFMNSILSQTLSALVGAIQVGGQALSDITTCINMGQCHKPPNVVEMTASAIYAGAREREAEKFLATALNMSASKRTDSTWVSKELAYQTIMIKNLVAMQRNTEYMDEWLEFADWGQVARGQWWAGNPTLYDGDSIHFSHPWGHSLHATLVSNKITALGWWNNPIPSQGDRCNFTNSATFQTGQPVGWTPEPPELPEANEDAMLLLLLCFYFGYCSF</sequence>
<evidence type="ECO:0008006" key="4">
    <source>
        <dbReference type="Google" id="ProtNLM"/>
    </source>
</evidence>
<dbReference type="GO" id="GO:0016788">
    <property type="term" value="F:hydrolase activity, acting on ester bonds"/>
    <property type="evidence" value="ECO:0007669"/>
    <property type="project" value="UniProtKB-ARBA"/>
</dbReference>
<evidence type="ECO:0000313" key="2">
    <source>
        <dbReference type="EMBL" id="TGK78995.1"/>
    </source>
</evidence>
<dbReference type="InterPro" id="IPR036514">
    <property type="entry name" value="SGNH_hydro_sf"/>
</dbReference>
<name>A0A4R9I2Q1_9LEPT</name>
<comment type="caution">
    <text evidence="2">The sequence shown here is derived from an EMBL/GenBank/DDBJ whole genome shotgun (WGS) entry which is preliminary data.</text>
</comment>
<dbReference type="Gene3D" id="3.40.50.1110">
    <property type="entry name" value="SGNH hydrolase"/>
    <property type="match status" value="1"/>
</dbReference>
<organism evidence="2 3">
    <name type="scientific">Leptospira noumeaensis</name>
    <dbReference type="NCBI Taxonomy" id="2484964"/>
    <lineage>
        <taxon>Bacteria</taxon>
        <taxon>Pseudomonadati</taxon>
        <taxon>Spirochaetota</taxon>
        <taxon>Spirochaetia</taxon>
        <taxon>Leptospirales</taxon>
        <taxon>Leptospiraceae</taxon>
        <taxon>Leptospira</taxon>
    </lineage>
</organism>
<dbReference type="Proteomes" id="UP000298009">
    <property type="component" value="Unassembled WGS sequence"/>
</dbReference>
<accession>A0A4R9I2Q1</accession>
<keyword evidence="1" id="KW-0732">Signal</keyword>